<evidence type="ECO:0000313" key="1">
    <source>
        <dbReference type="EMBL" id="KRL66554.1"/>
    </source>
</evidence>
<dbReference type="AlphaFoldDB" id="A0A0R1SIJ8"/>
<gene>
    <name evidence="1" type="ORF">FC85_GL002863</name>
</gene>
<protein>
    <submittedName>
        <fullName evidence="1">Uncharacterized protein</fullName>
    </submittedName>
</protein>
<accession>A0A0R1SIJ8</accession>
<reference evidence="1 2" key="1">
    <citation type="journal article" date="2015" name="Genome Announc.">
        <title>Expanding the biotechnology potential of lactobacilli through comparative genomics of 213 strains and associated genera.</title>
        <authorList>
            <person name="Sun Z."/>
            <person name="Harris H.M."/>
            <person name="McCann A."/>
            <person name="Guo C."/>
            <person name="Argimon S."/>
            <person name="Zhang W."/>
            <person name="Yang X."/>
            <person name="Jeffery I.B."/>
            <person name="Cooney J.C."/>
            <person name="Kagawa T.F."/>
            <person name="Liu W."/>
            <person name="Song Y."/>
            <person name="Salvetti E."/>
            <person name="Wrobel A."/>
            <person name="Rasinkangas P."/>
            <person name="Parkhill J."/>
            <person name="Rea M.C."/>
            <person name="O'Sullivan O."/>
            <person name="Ritari J."/>
            <person name="Douillard F.P."/>
            <person name="Paul Ross R."/>
            <person name="Yang R."/>
            <person name="Briner A.E."/>
            <person name="Felis G.E."/>
            <person name="de Vos W.M."/>
            <person name="Barrangou R."/>
            <person name="Klaenhammer T.R."/>
            <person name="Caufield P.W."/>
            <person name="Cui Y."/>
            <person name="Zhang H."/>
            <person name="O'Toole P.W."/>
        </authorList>
    </citation>
    <scope>NUCLEOTIDE SEQUENCE [LARGE SCALE GENOMIC DNA]</scope>
    <source>
        <strain evidence="1 2">DSM 14421</strain>
    </source>
</reference>
<comment type="caution">
    <text evidence="1">The sequence shown here is derived from an EMBL/GenBank/DDBJ whole genome shotgun (WGS) entry which is preliminary data.</text>
</comment>
<dbReference type="Proteomes" id="UP000052013">
    <property type="component" value="Unassembled WGS sequence"/>
</dbReference>
<dbReference type="EMBL" id="AZEY01000041">
    <property type="protein sequence ID" value="KRL66554.1"/>
    <property type="molecule type" value="Genomic_DNA"/>
</dbReference>
<dbReference type="STRING" id="1423739.FC85_GL002863"/>
<dbReference type="PATRIC" id="fig|1423739.3.peg.2975"/>
<proteinExistence type="predicted"/>
<sequence>MWYFSLYHSQYFQLRTISVGKTSFHTIAQEQKLIHLAQNANSITEKKVRL</sequence>
<organism evidence="1 2">
    <name type="scientific">Lentilactobacillus diolivorans DSM 14421</name>
    <dbReference type="NCBI Taxonomy" id="1423739"/>
    <lineage>
        <taxon>Bacteria</taxon>
        <taxon>Bacillati</taxon>
        <taxon>Bacillota</taxon>
        <taxon>Bacilli</taxon>
        <taxon>Lactobacillales</taxon>
        <taxon>Lactobacillaceae</taxon>
        <taxon>Lentilactobacillus</taxon>
    </lineage>
</organism>
<evidence type="ECO:0000313" key="2">
    <source>
        <dbReference type="Proteomes" id="UP000052013"/>
    </source>
</evidence>
<name>A0A0R1SIJ8_9LACO</name>